<name>A0A388KJ45_CHABU</name>
<evidence type="ECO:0000256" key="8">
    <source>
        <dbReference type="ARBA" id="ARBA00022989"/>
    </source>
</evidence>
<comment type="caution">
    <text evidence="14">The sequence shown here is derived from an EMBL/GenBank/DDBJ whole genome shotgun (WGS) entry which is preliminary data.</text>
</comment>
<gene>
    <name evidence="14" type="ORF">CBR_g5717</name>
</gene>
<dbReference type="GO" id="GO:0005789">
    <property type="term" value="C:endoplasmic reticulum membrane"/>
    <property type="evidence" value="ECO:0007669"/>
    <property type="project" value="UniProtKB-SubCell"/>
</dbReference>
<comment type="subcellular location">
    <subcellularLocation>
        <location evidence="2">Endoplasmic reticulum membrane</location>
        <topology evidence="2">Single-pass type II membrane protein</topology>
    </subcellularLocation>
</comment>
<keyword evidence="9" id="KW-0560">Oxidoreductase</keyword>
<reference evidence="14 15" key="1">
    <citation type="journal article" date="2018" name="Cell">
        <title>The Chara Genome: Secondary Complexity and Implications for Plant Terrestrialization.</title>
        <authorList>
            <person name="Nishiyama T."/>
            <person name="Sakayama H."/>
            <person name="Vries J.D."/>
            <person name="Buschmann H."/>
            <person name="Saint-Marcoux D."/>
            <person name="Ullrich K.K."/>
            <person name="Haas F.B."/>
            <person name="Vanderstraeten L."/>
            <person name="Becker D."/>
            <person name="Lang D."/>
            <person name="Vosolsobe S."/>
            <person name="Rombauts S."/>
            <person name="Wilhelmsson P.K.I."/>
            <person name="Janitza P."/>
            <person name="Kern R."/>
            <person name="Heyl A."/>
            <person name="Rumpler F."/>
            <person name="Villalobos L.I.A.C."/>
            <person name="Clay J.M."/>
            <person name="Skokan R."/>
            <person name="Toyoda A."/>
            <person name="Suzuki Y."/>
            <person name="Kagoshima H."/>
            <person name="Schijlen E."/>
            <person name="Tajeshwar N."/>
            <person name="Catarino B."/>
            <person name="Hetherington A.J."/>
            <person name="Saltykova A."/>
            <person name="Bonnot C."/>
            <person name="Breuninger H."/>
            <person name="Symeonidi A."/>
            <person name="Radhakrishnan G.V."/>
            <person name="Van Nieuwerburgh F."/>
            <person name="Deforce D."/>
            <person name="Chang C."/>
            <person name="Karol K.G."/>
            <person name="Hedrich R."/>
            <person name="Ulvskov P."/>
            <person name="Glockner G."/>
            <person name="Delwiche C.F."/>
            <person name="Petrasek J."/>
            <person name="Van de Peer Y."/>
            <person name="Friml J."/>
            <person name="Beilby M."/>
            <person name="Dolan L."/>
            <person name="Kohara Y."/>
            <person name="Sugano S."/>
            <person name="Fujiyama A."/>
            <person name="Delaux P.-M."/>
            <person name="Quint M."/>
            <person name="TheiBen G."/>
            <person name="Hagemann M."/>
            <person name="Harholt J."/>
            <person name="Dunand C."/>
            <person name="Zachgo S."/>
            <person name="Langdale J."/>
            <person name="Maumus F."/>
            <person name="Straeten D.V.D."/>
            <person name="Gould S.B."/>
            <person name="Rensing S.A."/>
        </authorList>
    </citation>
    <scope>NUCLEOTIDE SEQUENCE [LARGE SCALE GENOMIC DNA]</scope>
    <source>
        <strain evidence="14 15">S276</strain>
    </source>
</reference>
<evidence type="ECO:0000256" key="5">
    <source>
        <dbReference type="ARBA" id="ARBA00022692"/>
    </source>
</evidence>
<keyword evidence="7" id="KW-0223">Dioxygenase</keyword>
<dbReference type="Gene3D" id="2.60.120.620">
    <property type="entry name" value="q2cbj1_9rhob like domain"/>
    <property type="match status" value="1"/>
</dbReference>
<dbReference type="Pfam" id="PF13640">
    <property type="entry name" value="2OG-FeII_Oxy_3"/>
    <property type="match status" value="1"/>
</dbReference>
<dbReference type="SMART" id="SM00702">
    <property type="entry name" value="P4Hc"/>
    <property type="match status" value="1"/>
</dbReference>
<dbReference type="GO" id="GO:0004656">
    <property type="term" value="F:procollagen-proline 4-dioxygenase activity"/>
    <property type="evidence" value="ECO:0007669"/>
    <property type="project" value="UniProtKB-EC"/>
</dbReference>
<dbReference type="EC" id="1.14.11.2" evidence="4"/>
<evidence type="ECO:0000256" key="11">
    <source>
        <dbReference type="ARBA" id="ARBA00023136"/>
    </source>
</evidence>
<dbReference type="InterPro" id="IPR005123">
    <property type="entry name" value="Oxoglu/Fe-dep_dioxygenase_dom"/>
</dbReference>
<keyword evidence="5" id="KW-0812">Transmembrane</keyword>
<dbReference type="Proteomes" id="UP000265515">
    <property type="component" value="Unassembled WGS sequence"/>
</dbReference>
<evidence type="ECO:0000256" key="1">
    <source>
        <dbReference type="ARBA" id="ARBA00001961"/>
    </source>
</evidence>
<dbReference type="PANTHER" id="PTHR10869:SF194">
    <property type="entry name" value="PROLYL 4-HYDROXYLASE 4-RELATED"/>
    <property type="match status" value="1"/>
</dbReference>
<accession>A0A388KJ45</accession>
<keyword evidence="15" id="KW-1185">Reference proteome</keyword>
<dbReference type="SMART" id="SM00254">
    <property type="entry name" value="ShKT"/>
    <property type="match status" value="1"/>
</dbReference>
<evidence type="ECO:0000256" key="2">
    <source>
        <dbReference type="ARBA" id="ARBA00004648"/>
    </source>
</evidence>
<dbReference type="STRING" id="69332.A0A388KJ45"/>
<keyword evidence="11" id="KW-0472">Membrane</keyword>
<evidence type="ECO:0000256" key="10">
    <source>
        <dbReference type="ARBA" id="ARBA00023004"/>
    </source>
</evidence>
<dbReference type="GO" id="GO:0031418">
    <property type="term" value="F:L-ascorbic acid binding"/>
    <property type="evidence" value="ECO:0007669"/>
    <property type="project" value="InterPro"/>
</dbReference>
<dbReference type="InterPro" id="IPR044862">
    <property type="entry name" value="Pro_4_hyd_alph_FE2OG_OXY"/>
</dbReference>
<protein>
    <recommendedName>
        <fullName evidence="4">procollagen-proline 4-dioxygenase</fullName>
        <ecNumber evidence="4">1.14.11.2</ecNumber>
    </recommendedName>
</protein>
<proteinExistence type="inferred from homology"/>
<comment type="similarity">
    <text evidence="3">Belongs to the P4HA family.</text>
</comment>
<keyword evidence="10" id="KW-0408">Iron</keyword>
<dbReference type="InterPro" id="IPR045054">
    <property type="entry name" value="P4HA-like"/>
</dbReference>
<evidence type="ECO:0000256" key="7">
    <source>
        <dbReference type="ARBA" id="ARBA00022964"/>
    </source>
</evidence>
<dbReference type="EMBL" id="BFEA01000125">
    <property type="protein sequence ID" value="GBG70085.1"/>
    <property type="molecule type" value="Genomic_DNA"/>
</dbReference>
<evidence type="ECO:0000313" key="14">
    <source>
        <dbReference type="EMBL" id="GBG70085.1"/>
    </source>
</evidence>
<evidence type="ECO:0000256" key="6">
    <source>
        <dbReference type="ARBA" id="ARBA00022723"/>
    </source>
</evidence>
<comment type="catalytic activity">
    <reaction evidence="12">
        <text>L-prolyl-[collagen] + 2-oxoglutarate + O2 = trans-4-hydroxy-L-prolyl-[collagen] + succinate + CO2</text>
        <dbReference type="Rhea" id="RHEA:18945"/>
        <dbReference type="Rhea" id="RHEA-COMP:11676"/>
        <dbReference type="Rhea" id="RHEA-COMP:11680"/>
        <dbReference type="ChEBI" id="CHEBI:15379"/>
        <dbReference type="ChEBI" id="CHEBI:16526"/>
        <dbReference type="ChEBI" id="CHEBI:16810"/>
        <dbReference type="ChEBI" id="CHEBI:30031"/>
        <dbReference type="ChEBI" id="CHEBI:50342"/>
        <dbReference type="ChEBI" id="CHEBI:61965"/>
        <dbReference type="EC" id="1.14.11.2"/>
    </reaction>
</comment>
<evidence type="ECO:0000256" key="9">
    <source>
        <dbReference type="ARBA" id="ARBA00023002"/>
    </source>
</evidence>
<sequence length="219" mass="24268">MQTAIQQLVTCALTDPIVDGIEEKIADWTHIPKENGEAIQVLRYQYQEKYEAHFDYFHDKNNQALGGHRIATVLMYLSDVEFGGETVFPSATTDQPKDSTWSDCARRGVAVKPRKGDAILFFNLHPDATPDPSSLHTGCPVIRGEKWSATKWLHVGNFDQPSFKTSGGSSCYDASDHCVEWAAAGECERNPEFMLGAGNFPGKCRKSCKACTPTTQFSK</sequence>
<dbReference type="OrthoDB" id="420380at2759"/>
<dbReference type="PROSITE" id="PS51471">
    <property type="entry name" value="FE2OG_OXY"/>
    <property type="match status" value="1"/>
</dbReference>
<comment type="cofactor">
    <cofactor evidence="1">
        <name>L-ascorbate</name>
        <dbReference type="ChEBI" id="CHEBI:38290"/>
    </cofactor>
</comment>
<evidence type="ECO:0000256" key="3">
    <source>
        <dbReference type="ARBA" id="ARBA00006511"/>
    </source>
</evidence>
<dbReference type="Gramene" id="GBG70085">
    <property type="protein sequence ID" value="GBG70085"/>
    <property type="gene ID" value="CBR_g5717"/>
</dbReference>
<dbReference type="InterPro" id="IPR003582">
    <property type="entry name" value="ShKT_dom"/>
</dbReference>
<feature type="domain" description="Fe2OG dioxygenase" evidence="13">
    <location>
        <begin position="35"/>
        <end position="155"/>
    </location>
</feature>
<evidence type="ECO:0000259" key="13">
    <source>
        <dbReference type="PROSITE" id="PS51471"/>
    </source>
</evidence>
<dbReference type="GO" id="GO:0005506">
    <property type="term" value="F:iron ion binding"/>
    <property type="evidence" value="ECO:0007669"/>
    <property type="project" value="InterPro"/>
</dbReference>
<evidence type="ECO:0000256" key="4">
    <source>
        <dbReference type="ARBA" id="ARBA00012269"/>
    </source>
</evidence>
<keyword evidence="8" id="KW-1133">Transmembrane helix</keyword>
<organism evidence="14 15">
    <name type="scientific">Chara braunii</name>
    <name type="common">Braun's stonewort</name>
    <dbReference type="NCBI Taxonomy" id="69332"/>
    <lineage>
        <taxon>Eukaryota</taxon>
        <taxon>Viridiplantae</taxon>
        <taxon>Streptophyta</taxon>
        <taxon>Charophyceae</taxon>
        <taxon>Charales</taxon>
        <taxon>Characeae</taxon>
        <taxon>Chara</taxon>
    </lineage>
</organism>
<evidence type="ECO:0000313" key="15">
    <source>
        <dbReference type="Proteomes" id="UP000265515"/>
    </source>
</evidence>
<dbReference type="OMA" id="NCEKWAN"/>
<evidence type="ECO:0000256" key="12">
    <source>
        <dbReference type="ARBA" id="ARBA00049169"/>
    </source>
</evidence>
<dbReference type="InterPro" id="IPR006620">
    <property type="entry name" value="Pro_4_hyd_alph"/>
</dbReference>
<dbReference type="PANTHER" id="PTHR10869">
    <property type="entry name" value="PROLYL 4-HYDROXYLASE ALPHA SUBUNIT"/>
    <property type="match status" value="1"/>
</dbReference>
<keyword evidence="6" id="KW-0479">Metal-binding</keyword>
<dbReference type="AlphaFoldDB" id="A0A388KJ45"/>